<evidence type="ECO:0000256" key="1">
    <source>
        <dbReference type="SAM" id="MobiDB-lite"/>
    </source>
</evidence>
<dbReference type="Proteomes" id="UP000039865">
    <property type="component" value="Unassembled WGS sequence"/>
</dbReference>
<proteinExistence type="predicted"/>
<sequence length="559" mass="64376">MLDKSNASNQNLNISLQSIASQKNSRKSTGVASRKTNNFLRPRVTIFNQEARDGGKTTKSKLQLNKSTTDLDNQSINRSVILPKKEINQSTSRRRQTNTKSYLNQSNISIAQKNTESKSQTQIDVQVPQIDMSFISKGTQQINSERRRLTNLMQARRNRSQMLSKSRIQEDGDADQLNSSILNHQGLLNNLNHSQIVLNSQPNKLEEAKLRFIEQRDKRKYDNRVIGFYREREIVKKIDDIVQSKKDFDMSCERITKHTLNSARQQLIQLSQQRAGSKDKLDQQQCLERQYPKVNPFNLGFHSKTSEQDHSKQTKSGLMTQRTISEQEMGPGPGVTKRQNQAMNEQIDNEELTSGDFQYYTARNSFSQMSKNRMMNFNFNKDNRVLMPKRQYLENKIKSQPKTIIETQQCKNTSDVKQEILKQKPEPNPIVEYLLIQLQELSLFKQQNTQLLPSQPTTDTQTNSVVEQQLLQLTLSMVNFLNFHNQIMNSETNQLLNTTACNDPNSNATAINTKMREQADNDTSLNTISNQTVVQISKRRKWKVDKMVGDDTPSDSLNY</sequence>
<protein>
    <submittedName>
        <fullName evidence="2">Uncharacterized protein</fullName>
    </submittedName>
</protein>
<keyword evidence="3" id="KW-1185">Reference proteome</keyword>
<reference evidence="2 3" key="1">
    <citation type="submission" date="2014-06" db="EMBL/GenBank/DDBJ databases">
        <authorList>
            <person name="Swart Estienne"/>
        </authorList>
    </citation>
    <scope>NUCLEOTIDE SEQUENCE [LARGE SCALE GENOMIC DNA]</scope>
    <source>
        <strain evidence="2 3">130c</strain>
    </source>
</reference>
<accession>A0A077ZYB6</accession>
<dbReference type="EMBL" id="CCKQ01003700">
    <property type="protein sequence ID" value="CDW74835.1"/>
    <property type="molecule type" value="Genomic_DNA"/>
</dbReference>
<name>A0A077ZYB6_STYLE</name>
<evidence type="ECO:0000313" key="2">
    <source>
        <dbReference type="EMBL" id="CDW74835.1"/>
    </source>
</evidence>
<feature type="compositionally biased region" description="Polar residues" evidence="1">
    <location>
        <begin position="17"/>
        <end position="39"/>
    </location>
</feature>
<dbReference type="AlphaFoldDB" id="A0A077ZYB6"/>
<evidence type="ECO:0000313" key="3">
    <source>
        <dbReference type="Proteomes" id="UP000039865"/>
    </source>
</evidence>
<dbReference type="InParanoid" id="A0A077ZYB6"/>
<gene>
    <name evidence="2" type="primary">Contig3340.g3572</name>
    <name evidence="2" type="ORF">STYLEM_3818</name>
</gene>
<feature type="region of interest" description="Disordered" evidence="1">
    <location>
        <begin position="17"/>
        <end position="70"/>
    </location>
</feature>
<organism evidence="2 3">
    <name type="scientific">Stylonychia lemnae</name>
    <name type="common">Ciliate</name>
    <dbReference type="NCBI Taxonomy" id="5949"/>
    <lineage>
        <taxon>Eukaryota</taxon>
        <taxon>Sar</taxon>
        <taxon>Alveolata</taxon>
        <taxon>Ciliophora</taxon>
        <taxon>Intramacronucleata</taxon>
        <taxon>Spirotrichea</taxon>
        <taxon>Stichotrichia</taxon>
        <taxon>Sporadotrichida</taxon>
        <taxon>Oxytrichidae</taxon>
        <taxon>Stylonychinae</taxon>
        <taxon>Stylonychia</taxon>
    </lineage>
</organism>
<feature type="compositionally biased region" description="Polar residues" evidence="1">
    <location>
        <begin position="60"/>
        <end position="70"/>
    </location>
</feature>